<keyword evidence="1" id="KW-0805">Transcription regulation</keyword>
<reference evidence="6 7" key="1">
    <citation type="submission" date="2015-09" db="EMBL/GenBank/DDBJ databases">
        <authorList>
            <consortium name="Swine Surveillance"/>
        </authorList>
    </citation>
    <scope>NUCLEOTIDE SEQUENCE [LARGE SCALE GENOMIC DNA]</scope>
    <source>
        <strain evidence="6 7">CECT 8383</strain>
    </source>
</reference>
<dbReference type="GO" id="GO:0000976">
    <property type="term" value="F:transcription cis-regulatory region binding"/>
    <property type="evidence" value="ECO:0007669"/>
    <property type="project" value="TreeGrafter"/>
</dbReference>
<dbReference type="InterPro" id="IPR050109">
    <property type="entry name" value="HTH-type_TetR-like_transc_reg"/>
</dbReference>
<dbReference type="InterPro" id="IPR001647">
    <property type="entry name" value="HTH_TetR"/>
</dbReference>
<keyword evidence="2 4" id="KW-0238">DNA-binding</keyword>
<evidence type="ECO:0000313" key="6">
    <source>
        <dbReference type="EMBL" id="CUH83065.1"/>
    </source>
</evidence>
<organism evidence="6 7">
    <name type="scientific">Thalassovita mediterranea</name>
    <dbReference type="NCBI Taxonomy" id="340021"/>
    <lineage>
        <taxon>Bacteria</taxon>
        <taxon>Pseudomonadati</taxon>
        <taxon>Pseudomonadota</taxon>
        <taxon>Alphaproteobacteria</taxon>
        <taxon>Rhodobacterales</taxon>
        <taxon>Roseobacteraceae</taxon>
        <taxon>Thalassovita</taxon>
    </lineage>
</organism>
<dbReference type="InterPro" id="IPR009057">
    <property type="entry name" value="Homeodomain-like_sf"/>
</dbReference>
<dbReference type="AlphaFoldDB" id="A0A0P1H8B3"/>
<evidence type="ECO:0000313" key="7">
    <source>
        <dbReference type="Proteomes" id="UP000051681"/>
    </source>
</evidence>
<keyword evidence="3" id="KW-0804">Transcription</keyword>
<proteinExistence type="predicted"/>
<dbReference type="SUPFAM" id="SSF46689">
    <property type="entry name" value="Homeodomain-like"/>
    <property type="match status" value="1"/>
</dbReference>
<dbReference type="EMBL" id="CYSF01000001">
    <property type="protein sequence ID" value="CUH83065.1"/>
    <property type="molecule type" value="Genomic_DNA"/>
</dbReference>
<feature type="DNA-binding region" description="H-T-H motif" evidence="4">
    <location>
        <begin position="28"/>
        <end position="47"/>
    </location>
</feature>
<dbReference type="Gene3D" id="1.10.357.10">
    <property type="entry name" value="Tetracycline Repressor, domain 2"/>
    <property type="match status" value="1"/>
</dbReference>
<accession>A0A0P1H8B3</accession>
<dbReference type="RefSeq" id="WP_058317222.1">
    <property type="nucleotide sequence ID" value="NZ_CYSF01000001.1"/>
</dbReference>
<dbReference type="PROSITE" id="PS50977">
    <property type="entry name" value="HTH_TETR_2"/>
    <property type="match status" value="1"/>
</dbReference>
<protein>
    <submittedName>
        <fullName evidence="6">DNA-binding transcriptional repressor AcrR</fullName>
    </submittedName>
</protein>
<dbReference type="OrthoDB" id="9816431at2"/>
<dbReference type="STRING" id="340021.TM5383_00247"/>
<dbReference type="GO" id="GO:0003700">
    <property type="term" value="F:DNA-binding transcription factor activity"/>
    <property type="evidence" value="ECO:0007669"/>
    <property type="project" value="TreeGrafter"/>
</dbReference>
<dbReference type="PANTHER" id="PTHR30055:SF224">
    <property type="entry name" value="TRANSCRIPTIONAL REGULATOR TETR FAMILY"/>
    <property type="match status" value="1"/>
</dbReference>
<evidence type="ECO:0000256" key="3">
    <source>
        <dbReference type="ARBA" id="ARBA00023163"/>
    </source>
</evidence>
<dbReference type="InterPro" id="IPR036271">
    <property type="entry name" value="Tet_transcr_reg_TetR-rel_C_sf"/>
</dbReference>
<name>A0A0P1H8B3_9RHOB</name>
<dbReference type="SUPFAM" id="SSF48498">
    <property type="entry name" value="Tetracyclin repressor-like, C-terminal domain"/>
    <property type="match status" value="1"/>
</dbReference>
<evidence type="ECO:0000256" key="4">
    <source>
        <dbReference type="PROSITE-ProRule" id="PRU00335"/>
    </source>
</evidence>
<sequence length="196" mass="22519">MKRTEKKRKDIIDAAIEEFREQGFLGAKTTAIAKRANVSSRTLYNHFDSKDALFAAISEIMIERNGRMEPVSYDPTRAFPEQLKDALWRYVEVITEETTIGLNRMVMSELIRDLDRSRQFFTEIAAHDYPVTQLIREAMTAGVLRQGDADLATGQLLALVKNFFFWPEFFLGQNPTPKDVLDDCIAMFLAHYEEGK</sequence>
<dbReference type="Gene3D" id="1.10.10.60">
    <property type="entry name" value="Homeodomain-like"/>
    <property type="match status" value="1"/>
</dbReference>
<dbReference type="Pfam" id="PF14246">
    <property type="entry name" value="TetR_C_7"/>
    <property type="match status" value="1"/>
</dbReference>
<dbReference type="Pfam" id="PF00440">
    <property type="entry name" value="TetR_N"/>
    <property type="match status" value="1"/>
</dbReference>
<dbReference type="InterPro" id="IPR039536">
    <property type="entry name" value="TetR_C_Proteobacteria"/>
</dbReference>
<dbReference type="PANTHER" id="PTHR30055">
    <property type="entry name" value="HTH-TYPE TRANSCRIPTIONAL REGULATOR RUTR"/>
    <property type="match status" value="1"/>
</dbReference>
<evidence type="ECO:0000259" key="5">
    <source>
        <dbReference type="PROSITE" id="PS50977"/>
    </source>
</evidence>
<gene>
    <name evidence="6" type="ORF">TM5383_00247</name>
</gene>
<evidence type="ECO:0000256" key="1">
    <source>
        <dbReference type="ARBA" id="ARBA00023015"/>
    </source>
</evidence>
<dbReference type="Proteomes" id="UP000051681">
    <property type="component" value="Unassembled WGS sequence"/>
</dbReference>
<evidence type="ECO:0000256" key="2">
    <source>
        <dbReference type="ARBA" id="ARBA00023125"/>
    </source>
</evidence>
<dbReference type="FunFam" id="1.10.10.60:FF:000141">
    <property type="entry name" value="TetR family transcriptional regulator"/>
    <property type="match status" value="1"/>
</dbReference>
<keyword evidence="7" id="KW-1185">Reference proteome</keyword>
<dbReference type="PRINTS" id="PR00455">
    <property type="entry name" value="HTHTETR"/>
</dbReference>
<feature type="domain" description="HTH tetR-type" evidence="5">
    <location>
        <begin position="5"/>
        <end position="65"/>
    </location>
</feature>